<dbReference type="InterPro" id="IPR013974">
    <property type="entry name" value="SAF"/>
</dbReference>
<name>A0A345YHJ2_9SPHN</name>
<sequence>MALIEPAARPGEVGQFVLLHADDNILVCARSAVAGTAVEIDGETYTLSMDIELGHKIARRALTAGDKVLRYGIAIGSMTAPAAPGEHVHSHNLKSDYIPAHGRDAVRIREIRS</sequence>
<evidence type="ECO:0000313" key="4">
    <source>
        <dbReference type="Proteomes" id="UP000254508"/>
    </source>
</evidence>
<dbReference type="InterPro" id="IPR044144">
    <property type="entry name" value="SAF_UxaA/GarD"/>
</dbReference>
<keyword evidence="3" id="KW-0378">Hydrolase</keyword>
<reference evidence="4" key="1">
    <citation type="submission" date="2018-07" db="EMBL/GenBank/DDBJ databases">
        <title>Genome sequence of Erythrobacter strain YH-07, an antagonistic bacterium isolated from Yellow Sea.</title>
        <authorList>
            <person name="Tang T."/>
            <person name="Liu Q."/>
            <person name="Sun X."/>
        </authorList>
    </citation>
    <scope>NUCLEOTIDE SEQUENCE [LARGE SCALE GENOMIC DNA]</scope>
    <source>
        <strain evidence="4">YH-07</strain>
    </source>
</reference>
<feature type="domain" description="SAF" evidence="2">
    <location>
        <begin position="23"/>
        <end position="94"/>
    </location>
</feature>
<proteinExistence type="predicted"/>
<dbReference type="GO" id="GO:0016829">
    <property type="term" value="F:lyase activity"/>
    <property type="evidence" value="ECO:0007669"/>
    <property type="project" value="UniProtKB-KW"/>
</dbReference>
<dbReference type="RefSeq" id="WP_115417709.1">
    <property type="nucleotide sequence ID" value="NZ_CP031357.1"/>
</dbReference>
<dbReference type="Proteomes" id="UP000254508">
    <property type="component" value="Chromosome"/>
</dbReference>
<dbReference type="EMBL" id="CP031357">
    <property type="protein sequence ID" value="AXK43394.1"/>
    <property type="molecule type" value="Genomic_DNA"/>
</dbReference>
<evidence type="ECO:0000313" key="3">
    <source>
        <dbReference type="EMBL" id="AXK43394.1"/>
    </source>
</evidence>
<dbReference type="KEGG" id="err:DVR09_01110"/>
<organism evidence="3 4">
    <name type="scientific">Erythrobacter aureus</name>
    <dbReference type="NCBI Taxonomy" id="2182384"/>
    <lineage>
        <taxon>Bacteria</taxon>
        <taxon>Pseudomonadati</taxon>
        <taxon>Pseudomonadota</taxon>
        <taxon>Alphaproteobacteria</taxon>
        <taxon>Sphingomonadales</taxon>
        <taxon>Erythrobacteraceae</taxon>
        <taxon>Erythrobacter/Porphyrobacter group</taxon>
        <taxon>Erythrobacter</taxon>
    </lineage>
</organism>
<dbReference type="GO" id="GO:0016787">
    <property type="term" value="F:hydrolase activity"/>
    <property type="evidence" value="ECO:0007669"/>
    <property type="project" value="UniProtKB-KW"/>
</dbReference>
<protein>
    <submittedName>
        <fullName evidence="3">Altronate hydrolase</fullName>
    </submittedName>
</protein>
<dbReference type="AlphaFoldDB" id="A0A345YHJ2"/>
<dbReference type="Gene3D" id="2.30.130.110">
    <property type="match status" value="1"/>
</dbReference>
<keyword evidence="4" id="KW-1185">Reference proteome</keyword>
<accession>A0A345YHJ2</accession>
<gene>
    <name evidence="3" type="ORF">DVR09_01110</name>
</gene>
<evidence type="ECO:0000259" key="2">
    <source>
        <dbReference type="SMART" id="SM00858"/>
    </source>
</evidence>
<dbReference type="CDD" id="cd11613">
    <property type="entry name" value="SAF_AH_GD"/>
    <property type="match status" value="1"/>
</dbReference>
<evidence type="ECO:0000256" key="1">
    <source>
        <dbReference type="ARBA" id="ARBA00023239"/>
    </source>
</evidence>
<keyword evidence="1" id="KW-0456">Lyase</keyword>
<dbReference type="SMART" id="SM00858">
    <property type="entry name" value="SAF"/>
    <property type="match status" value="1"/>
</dbReference>
<dbReference type="OrthoDB" id="9804574at2"/>